<reference evidence="6 7" key="1">
    <citation type="submission" date="2017-06" db="EMBL/GenBank/DDBJ databases">
        <title>Draft genome sequence of nitrogen-fixing Kosakonia pseudosacchari strain NN143 isolated from sugarcane roots.</title>
        <authorList>
            <person name="Li Y."/>
            <person name="Li S."/>
            <person name="Lin L."/>
            <person name="Wu X."/>
            <person name="Yang L."/>
            <person name="Li Y."/>
            <person name="An Q."/>
        </authorList>
    </citation>
    <scope>NUCLEOTIDE SEQUENCE [LARGE SCALE GENOMIC DNA]</scope>
    <source>
        <strain evidence="6 7">NN143</strain>
    </source>
</reference>
<proteinExistence type="predicted"/>
<sequence length="362" mass="36995">MIGNVLGNMANVMLAGMNGKGHAEGTTQSAVADGTIVIRDKAGQQQNVATLSRDTEHANGSIDPIFDKEKEQRRLQTAQMIGEIGTQVADIVRTEGAIAKERAKNDPAALQAAKETLAGLGKLNPTKEEIAAQAGRTAEAQYGTGSPLQRGITAATAAIQALAGGDIKAALAGAAAPEIAYLIGQNVNDDAAKVIAHAVVNAVLAAASGKNAATAAAGAATGELAGIIALDAWGIKDVSKLSEEQKQTVSALATLASGLAGALVGDSGANAIAGAQAGKTTVENNALAMEMYDLNRKFKAAKAKGEDITPILDEFRETAKKDRAKLKVACTANPDTCGFARDPVNDAYSEYLQNGFLSGDRS</sequence>
<evidence type="ECO:0000313" key="7">
    <source>
        <dbReference type="Proteomes" id="UP000219642"/>
    </source>
</evidence>
<gene>
    <name evidence="6" type="ORF">BK796_14825</name>
</gene>
<keyword evidence="3" id="KW-1266">Target cell cytoplasm</keyword>
<accession>A0ABX4IM23</accession>
<keyword evidence="7" id="KW-1185">Reference proteome</keyword>
<dbReference type="Pfam" id="PF04829">
    <property type="entry name" value="PT-VENN"/>
    <property type="match status" value="1"/>
</dbReference>
<comment type="caution">
    <text evidence="6">The sequence shown here is derived from an EMBL/GenBank/DDBJ whole genome shotgun (WGS) entry which is preliminary data.</text>
</comment>
<evidence type="ECO:0000256" key="1">
    <source>
        <dbReference type="ARBA" id="ARBA00004219"/>
    </source>
</evidence>
<dbReference type="EMBL" id="NITV01000008">
    <property type="protein sequence ID" value="PDO84932.1"/>
    <property type="molecule type" value="Genomic_DNA"/>
</dbReference>
<organism evidence="6 7">
    <name type="scientific">Kosakonia pseudosacchari</name>
    <dbReference type="NCBI Taxonomy" id="1646340"/>
    <lineage>
        <taxon>Bacteria</taxon>
        <taxon>Pseudomonadati</taxon>
        <taxon>Pseudomonadota</taxon>
        <taxon>Gammaproteobacteria</taxon>
        <taxon>Enterobacterales</taxon>
        <taxon>Enterobacteriaceae</taxon>
        <taxon>Kosakonia</taxon>
    </lineage>
</organism>
<keyword evidence="2" id="KW-0800">Toxin</keyword>
<evidence type="ECO:0000256" key="3">
    <source>
        <dbReference type="ARBA" id="ARBA00022913"/>
    </source>
</evidence>
<evidence type="ECO:0000313" key="6">
    <source>
        <dbReference type="EMBL" id="PDO84932.1"/>
    </source>
</evidence>
<dbReference type="InterPro" id="IPR006914">
    <property type="entry name" value="VENN_dom"/>
</dbReference>
<protein>
    <recommendedName>
        <fullName evidence="5">VENN motif-containing domain-containing protein</fullName>
    </recommendedName>
</protein>
<feature type="domain" description="VENN motif-containing" evidence="5">
    <location>
        <begin position="238"/>
        <end position="287"/>
    </location>
</feature>
<comment type="subcellular location">
    <subcellularLocation>
        <location evidence="1">Target cell</location>
        <location evidence="1">Target cell cytoplasm</location>
    </subcellularLocation>
</comment>
<evidence type="ECO:0000256" key="2">
    <source>
        <dbReference type="ARBA" id="ARBA00022656"/>
    </source>
</evidence>
<keyword evidence="4" id="KW-0843">Virulence</keyword>
<dbReference type="Proteomes" id="UP000219642">
    <property type="component" value="Unassembled WGS sequence"/>
</dbReference>
<evidence type="ECO:0000259" key="5">
    <source>
        <dbReference type="Pfam" id="PF04829"/>
    </source>
</evidence>
<name>A0ABX4IM23_9ENTR</name>
<evidence type="ECO:0000256" key="4">
    <source>
        <dbReference type="ARBA" id="ARBA00023026"/>
    </source>
</evidence>